<accession>A0AAX6F4I8</accession>
<proteinExistence type="predicted"/>
<name>A0AAX6F4I8_IRIPA</name>
<evidence type="ECO:0000313" key="2">
    <source>
        <dbReference type="Proteomes" id="UP001140949"/>
    </source>
</evidence>
<dbReference type="Proteomes" id="UP001140949">
    <property type="component" value="Unassembled WGS sequence"/>
</dbReference>
<keyword evidence="2" id="KW-1185">Reference proteome</keyword>
<dbReference type="AlphaFoldDB" id="A0AAX6F4I8"/>
<sequence length="41" mass="4501">MAHPSGPFCEGSVSVDCTARLRLPSFLPYCSSTVPRHLHMI</sequence>
<protein>
    <submittedName>
        <fullName evidence="1">Uncharacterized protein</fullName>
    </submittedName>
</protein>
<reference evidence="1" key="2">
    <citation type="submission" date="2023-04" db="EMBL/GenBank/DDBJ databases">
        <authorList>
            <person name="Bruccoleri R.E."/>
            <person name="Oakeley E.J."/>
            <person name="Faust A.-M."/>
            <person name="Dessus-Babus S."/>
            <person name="Altorfer M."/>
            <person name="Burckhardt D."/>
            <person name="Oertli M."/>
            <person name="Naumann U."/>
            <person name="Petersen F."/>
            <person name="Wong J."/>
        </authorList>
    </citation>
    <scope>NUCLEOTIDE SEQUENCE</scope>
    <source>
        <strain evidence="1">GSM-AAB239-AS_SAM_17_03QT</strain>
        <tissue evidence="1">Leaf</tissue>
    </source>
</reference>
<dbReference type="EMBL" id="JANAVB010032018">
    <property type="protein sequence ID" value="KAJ6810991.1"/>
    <property type="molecule type" value="Genomic_DNA"/>
</dbReference>
<reference evidence="1" key="1">
    <citation type="journal article" date="2023" name="GigaByte">
        <title>Genome assembly of the bearded iris, Iris pallida Lam.</title>
        <authorList>
            <person name="Bruccoleri R.E."/>
            <person name="Oakeley E.J."/>
            <person name="Faust A.M.E."/>
            <person name="Altorfer M."/>
            <person name="Dessus-Babus S."/>
            <person name="Burckhardt D."/>
            <person name="Oertli M."/>
            <person name="Naumann U."/>
            <person name="Petersen F."/>
            <person name="Wong J."/>
        </authorList>
    </citation>
    <scope>NUCLEOTIDE SEQUENCE</scope>
    <source>
        <strain evidence="1">GSM-AAB239-AS_SAM_17_03QT</strain>
    </source>
</reference>
<comment type="caution">
    <text evidence="1">The sequence shown here is derived from an EMBL/GenBank/DDBJ whole genome shotgun (WGS) entry which is preliminary data.</text>
</comment>
<organism evidence="1 2">
    <name type="scientific">Iris pallida</name>
    <name type="common">Sweet iris</name>
    <dbReference type="NCBI Taxonomy" id="29817"/>
    <lineage>
        <taxon>Eukaryota</taxon>
        <taxon>Viridiplantae</taxon>
        <taxon>Streptophyta</taxon>
        <taxon>Embryophyta</taxon>
        <taxon>Tracheophyta</taxon>
        <taxon>Spermatophyta</taxon>
        <taxon>Magnoliopsida</taxon>
        <taxon>Liliopsida</taxon>
        <taxon>Asparagales</taxon>
        <taxon>Iridaceae</taxon>
        <taxon>Iridoideae</taxon>
        <taxon>Irideae</taxon>
        <taxon>Iris</taxon>
    </lineage>
</organism>
<gene>
    <name evidence="1" type="ORF">M6B38_156045</name>
</gene>
<evidence type="ECO:0000313" key="1">
    <source>
        <dbReference type="EMBL" id="KAJ6810991.1"/>
    </source>
</evidence>